<name>A0A2P8GFT9_9BACT</name>
<comment type="caution">
    <text evidence="4">The sequence shown here is derived from an EMBL/GenBank/DDBJ whole genome shotgun (WGS) entry which is preliminary data.</text>
</comment>
<dbReference type="NCBIfam" id="TIGR04183">
    <property type="entry name" value="Por_Secre_tail"/>
    <property type="match status" value="1"/>
</dbReference>
<gene>
    <name evidence="4" type="ORF">CLV60_102560</name>
</gene>
<dbReference type="GO" id="GO:0030246">
    <property type="term" value="F:carbohydrate binding"/>
    <property type="evidence" value="ECO:0007669"/>
    <property type="project" value="InterPro"/>
</dbReference>
<dbReference type="OrthoDB" id="177731at2"/>
<dbReference type="SUPFAM" id="SSF51445">
    <property type="entry name" value="(Trans)glycosidases"/>
    <property type="match status" value="1"/>
</dbReference>
<evidence type="ECO:0000259" key="3">
    <source>
        <dbReference type="PROSITE" id="PS51175"/>
    </source>
</evidence>
<dbReference type="Proteomes" id="UP000241964">
    <property type="component" value="Unassembled WGS sequence"/>
</dbReference>
<dbReference type="InterPro" id="IPR006584">
    <property type="entry name" value="Cellulose-bd_IV"/>
</dbReference>
<reference evidence="4 5" key="1">
    <citation type="submission" date="2018-03" db="EMBL/GenBank/DDBJ databases">
        <title>Genomic Encyclopedia of Archaeal and Bacterial Type Strains, Phase II (KMG-II): from individual species to whole genera.</title>
        <authorList>
            <person name="Goeker M."/>
        </authorList>
    </citation>
    <scope>NUCLEOTIDE SEQUENCE [LARGE SCALE GENOMIC DNA]</scope>
    <source>
        <strain evidence="4 5">DSM 29057</strain>
    </source>
</reference>
<dbReference type="Pfam" id="PF03422">
    <property type="entry name" value="CBM_6"/>
    <property type="match status" value="4"/>
</dbReference>
<evidence type="ECO:0000313" key="5">
    <source>
        <dbReference type="Proteomes" id="UP000241964"/>
    </source>
</evidence>
<protein>
    <submittedName>
        <fullName evidence="4">Putative secreted protein (Por secretion system target)</fullName>
    </submittedName>
</protein>
<feature type="domain" description="CBM6" evidence="3">
    <location>
        <begin position="416"/>
        <end position="536"/>
    </location>
</feature>
<dbReference type="Gene3D" id="2.60.40.1080">
    <property type="match status" value="1"/>
</dbReference>
<feature type="domain" description="CBM6" evidence="3">
    <location>
        <begin position="155"/>
        <end position="275"/>
    </location>
</feature>
<evidence type="ECO:0000313" key="4">
    <source>
        <dbReference type="EMBL" id="PSL32841.1"/>
    </source>
</evidence>
<dbReference type="CDD" id="cd04080">
    <property type="entry name" value="CBM6_cellulase-like"/>
    <property type="match status" value="4"/>
</dbReference>
<dbReference type="Gene3D" id="2.60.120.260">
    <property type="entry name" value="Galactose-binding domain-like"/>
    <property type="match status" value="4"/>
</dbReference>
<dbReference type="PROSITE" id="PS51175">
    <property type="entry name" value="CBM6"/>
    <property type="match status" value="4"/>
</dbReference>
<dbReference type="SUPFAM" id="SSF49785">
    <property type="entry name" value="Galactose-binding domain-like"/>
    <property type="match status" value="4"/>
</dbReference>
<dbReference type="SMART" id="SM00606">
    <property type="entry name" value="CBD_IV"/>
    <property type="match status" value="4"/>
</dbReference>
<feature type="chain" id="PRO_5015104303" evidence="2">
    <location>
        <begin position="19"/>
        <end position="1391"/>
    </location>
</feature>
<dbReference type="EMBL" id="PYAS01000002">
    <property type="protein sequence ID" value="PSL32841.1"/>
    <property type="molecule type" value="Genomic_DNA"/>
</dbReference>
<dbReference type="InterPro" id="IPR008979">
    <property type="entry name" value="Galactose-bd-like_sf"/>
</dbReference>
<dbReference type="InterPro" id="IPR017853">
    <property type="entry name" value="GH"/>
</dbReference>
<keyword evidence="1 2" id="KW-0732">Signal</keyword>
<dbReference type="InterPro" id="IPR026444">
    <property type="entry name" value="Secre_tail"/>
</dbReference>
<evidence type="ECO:0000256" key="1">
    <source>
        <dbReference type="ARBA" id="ARBA00022729"/>
    </source>
</evidence>
<dbReference type="Pfam" id="PF18962">
    <property type="entry name" value="Por_Secre_tail"/>
    <property type="match status" value="1"/>
</dbReference>
<dbReference type="Gene3D" id="3.20.20.80">
    <property type="entry name" value="Glycosidases"/>
    <property type="match status" value="1"/>
</dbReference>
<feature type="domain" description="CBM6" evidence="3">
    <location>
        <begin position="288"/>
        <end position="409"/>
    </location>
</feature>
<feature type="domain" description="CBM6" evidence="3">
    <location>
        <begin position="26"/>
        <end position="147"/>
    </location>
</feature>
<dbReference type="InterPro" id="IPR005084">
    <property type="entry name" value="CBM6"/>
</dbReference>
<feature type="signal peptide" evidence="2">
    <location>
        <begin position="1"/>
        <end position="18"/>
    </location>
</feature>
<sequence>MAKIFTLCFLLLSFSIQAQSSKLLPGKIEAEEFTAMNAVGTENTSDVDGGQNVGWIQDGSWMDYAVQAPSAGYYTFRFRIANGYSPEATLVLKSASGASLGRVVLPQTGGMQGWQTVSFIALLPQGNQVIRIFAEKGGWNFNWFEVNISRSISAGKVEAESFDAMYEVRTEATGDEGGGLNVGYIDDNDWMDYNISLPNARDYEMQFRVANAYGNGVIEIQNAAGTVLGQVNVPQTGGWQNWVTINATVPLPAGSQVIRLFARSGAFNFNWFSFVSASARITGTILPAKVEAESFNDSYSVQLQNTEDTDGGQNVEWIQDNSWMEYDVHVPAAGIFTFNYRIANGYSPEATLALKNSDGAELGSILLPQTGGMQGWKTVSMLASLPAGNQRLRVFATKGGWNFNWFEAKESRALTSRIEAETFDVASDVRTETTGDVDGNINVNYIDDNDWMDYNVNVPTAGTYTINFRVANQWGNGNIQFKNTNGTVLGSVDVPQTGGWQNYTTVRKTVQLEAGSQVFRIFANRGAFNFNWFEVIPGSVQGQSVITFEAISDKNLTDASFNLTASSTNPETPVQFTSSNSSIVSVSNATGIWKATIHTAGQVTITASQAGNNNYLTADNVARTFTVSDNSNPNNPALGTKIPIDPKRWYQLTNAANGLDGLFDGNTQENVLTGWGKVINNYEAYYPLKEGEQITLNGVKFFDFTGTAQDFPLVLSVINDQWERIPVATFTGEIYNGWVGPYPDRQLSGDAQFKLDQPMSNIRYLVMTMSNTLPTEIEFYGSYTPGTETQKPARTKHITLNDMLGVNGYEWYFQDGAHTESLVESKVQVAKSFTGLRHYMDWEKLESSEGVYSYNPTLSGSWNYDLIYQRCKQEGIEVLACLKTQPAWMRETYPEDQRDPENVPVRFGKNFADPLSYIEQAKVAFQYAARYGSNTNVNPSLLSVSTTPRWTNDPVNEVKIGLNLIKYIECDNERDKWWKGRKGYQTAREYAANMSAFYDGHKNTMGAGVGVKNADPNMKVVIAGLVTGPDFVKGMVDWCKEFRGYNADGTVNLCWDVVNFHLYTDNASSSQSGTSTRGAAPEVTNAKQILENFVKVTRELSNDLPIWNTEAGYDVHQDSPLKAIPIGNKSALQTQADWILRTSLFTARNGVEKLFFYQMYDDNGGGGMFASAGFVNNDQTRRPSADYFLQTQKLFGQYEYKETIHNDPIVDRYELNGKSLFILTVPDEVGRTAEYTVNLNQAGVARIYTPTAGADNMAMTELPIVDGKVTVTAGETPIFVLAADGQNARQAAVEMAVPVAKEEVSLHAEAKVYPNPTSDFVSIDLANEKTGQIEIRIFDAKSGTLYKNTQVNKTATKFSHQLNIMHLPASVCIVEIKQGNERAFRKIAKLN</sequence>
<organism evidence="4 5">
    <name type="scientific">Dyadobacter jiangsuensis</name>
    <dbReference type="NCBI Taxonomy" id="1591085"/>
    <lineage>
        <taxon>Bacteria</taxon>
        <taxon>Pseudomonadati</taxon>
        <taxon>Bacteroidota</taxon>
        <taxon>Cytophagia</taxon>
        <taxon>Cytophagales</taxon>
        <taxon>Spirosomataceae</taxon>
        <taxon>Dyadobacter</taxon>
    </lineage>
</organism>
<dbReference type="RefSeq" id="WP_106594423.1">
    <property type="nucleotide sequence ID" value="NZ_PYAS01000002.1"/>
</dbReference>
<proteinExistence type="predicted"/>
<accession>A0A2P8GFT9</accession>
<evidence type="ECO:0000256" key="2">
    <source>
        <dbReference type="SAM" id="SignalP"/>
    </source>
</evidence>
<keyword evidence="5" id="KW-1185">Reference proteome</keyword>